<protein>
    <submittedName>
        <fullName evidence="2">Uncharacterized protein</fullName>
    </submittedName>
</protein>
<feature type="region of interest" description="Disordered" evidence="1">
    <location>
        <begin position="85"/>
        <end position="107"/>
    </location>
</feature>
<sequence length="218" mass="24522">MGFGREASRAADPRLPVRHRLHALGSCVQLAQPIGFHATWRYLELRTGVPWREPDFLAPALQLLLREREAHLELADEYSEARRRQKQAGCRFPPAQDTTPVTPRRWHGDEETGALVTLRTVLELDRFDESELAAGPAHLTLEAVRQAVDGNRSKLDPSDLQSSLDWCRRQIHVIGWEADRESYRAAGQSLRLLGQLHLLLHGAVPIATPWNFVAPPSG</sequence>
<comment type="caution">
    <text evidence="2">The sequence shown here is derived from an EMBL/GenBank/DDBJ whole genome shotgun (WGS) entry which is preliminary data.</text>
</comment>
<dbReference type="AlphaFoldDB" id="A0A7J5DXB9"/>
<reference evidence="2 3" key="1">
    <citation type="submission" date="2019-09" db="EMBL/GenBank/DDBJ databases">
        <title>Pimelobacter sp. isolated from Paulinella.</title>
        <authorList>
            <person name="Jeong S.E."/>
        </authorList>
    </citation>
    <scope>NUCLEOTIDE SEQUENCE [LARGE SCALE GENOMIC DNA]</scope>
    <source>
        <strain evidence="2 3">Pch-N</strain>
    </source>
</reference>
<evidence type="ECO:0000313" key="3">
    <source>
        <dbReference type="Proteomes" id="UP000449906"/>
    </source>
</evidence>
<evidence type="ECO:0000256" key="1">
    <source>
        <dbReference type="SAM" id="MobiDB-lite"/>
    </source>
</evidence>
<dbReference type="RefSeq" id="WP_151577778.1">
    <property type="nucleotide sequence ID" value="NZ_WBVM01000001.1"/>
</dbReference>
<dbReference type="Proteomes" id="UP000449906">
    <property type="component" value="Unassembled WGS sequence"/>
</dbReference>
<name>A0A7J5DXB9_NOCSI</name>
<evidence type="ECO:0000313" key="2">
    <source>
        <dbReference type="EMBL" id="KAB2810528.1"/>
    </source>
</evidence>
<organism evidence="2 3">
    <name type="scientific">Nocardioides simplex</name>
    <name type="common">Arthrobacter simplex</name>
    <dbReference type="NCBI Taxonomy" id="2045"/>
    <lineage>
        <taxon>Bacteria</taxon>
        <taxon>Bacillati</taxon>
        <taxon>Actinomycetota</taxon>
        <taxon>Actinomycetes</taxon>
        <taxon>Propionibacteriales</taxon>
        <taxon>Nocardioidaceae</taxon>
        <taxon>Pimelobacter</taxon>
    </lineage>
</organism>
<dbReference type="EMBL" id="WBVM01000001">
    <property type="protein sequence ID" value="KAB2810528.1"/>
    <property type="molecule type" value="Genomic_DNA"/>
</dbReference>
<proteinExistence type="predicted"/>
<accession>A0A7J5DXB9</accession>
<gene>
    <name evidence="2" type="ORF">F9L07_00695</name>
</gene>